<dbReference type="EMBL" id="AP018933">
    <property type="protein sequence ID" value="BBG29471.1"/>
    <property type="molecule type" value="Genomic_DNA"/>
</dbReference>
<gene>
    <name evidence="1" type="ORF">ZBT109_0695</name>
</gene>
<protein>
    <submittedName>
        <fullName evidence="1">Uncharacterized protein</fullName>
    </submittedName>
</protein>
<dbReference type="KEGG" id="zpl:ZBT109_0695"/>
<proteinExistence type="predicted"/>
<accession>A0A348HCW9</accession>
<dbReference type="AlphaFoldDB" id="A0A348HCW9"/>
<organism evidence="1 2">
    <name type="scientific">Zymobacter palmae</name>
    <dbReference type="NCBI Taxonomy" id="33074"/>
    <lineage>
        <taxon>Bacteria</taxon>
        <taxon>Pseudomonadati</taxon>
        <taxon>Pseudomonadota</taxon>
        <taxon>Gammaproteobacteria</taxon>
        <taxon>Oceanospirillales</taxon>
        <taxon>Halomonadaceae</taxon>
        <taxon>Zymobacter group</taxon>
        <taxon>Zymobacter</taxon>
    </lineage>
</organism>
<dbReference type="Proteomes" id="UP000267342">
    <property type="component" value="Chromosome"/>
</dbReference>
<reference evidence="1 2" key="1">
    <citation type="submission" date="2018-09" db="EMBL/GenBank/DDBJ databases">
        <title>Zymobacter palmae IAM14233 (=T109) whole genome analysis.</title>
        <authorList>
            <person name="Yanase H."/>
        </authorList>
    </citation>
    <scope>NUCLEOTIDE SEQUENCE [LARGE SCALE GENOMIC DNA]</scope>
    <source>
        <strain evidence="1 2">IAM14233</strain>
    </source>
</reference>
<keyword evidence="2" id="KW-1185">Reference proteome</keyword>
<sequence>MIAGWKRPARMQGVAVRTVIAGPSAVWGTHAAERQRCVAVDHDI</sequence>
<evidence type="ECO:0000313" key="2">
    <source>
        <dbReference type="Proteomes" id="UP000267342"/>
    </source>
</evidence>
<name>A0A348HCW9_9GAMM</name>
<evidence type="ECO:0000313" key="1">
    <source>
        <dbReference type="EMBL" id="BBG29471.1"/>
    </source>
</evidence>